<dbReference type="Gene3D" id="3.60.10.10">
    <property type="entry name" value="Endonuclease/exonuclease/phosphatase"/>
    <property type="match status" value="1"/>
</dbReference>
<name>A0ABM1M216_NICVS</name>
<evidence type="ECO:0000259" key="1">
    <source>
        <dbReference type="SMART" id="SM00128"/>
    </source>
</evidence>
<dbReference type="InterPro" id="IPR036691">
    <property type="entry name" value="Endo/exonu/phosph_ase_sf"/>
</dbReference>
<keyword evidence="2" id="KW-1185">Reference proteome</keyword>
<dbReference type="Pfam" id="PF22669">
    <property type="entry name" value="Exo_endo_phos2"/>
    <property type="match status" value="1"/>
</dbReference>
<proteinExistence type="predicted"/>
<gene>
    <name evidence="3" type="primary">LOC108556845</name>
</gene>
<dbReference type="PANTHER" id="PTHR47039">
    <property type="entry name" value="INOSITOL POLYPHOSPHATE 5-PHOSPHATASE E"/>
    <property type="match status" value="1"/>
</dbReference>
<reference evidence="3" key="1">
    <citation type="submission" date="2025-08" db="UniProtKB">
        <authorList>
            <consortium name="RefSeq"/>
        </authorList>
    </citation>
    <scope>IDENTIFICATION</scope>
    <source>
        <tissue evidence="3">Whole Larva</tissue>
    </source>
</reference>
<protein>
    <submittedName>
        <fullName evidence="3">72 kDa inositol polyphosphate 5-phosphatase</fullName>
    </submittedName>
</protein>
<dbReference type="Proteomes" id="UP000695000">
    <property type="component" value="Unplaced"/>
</dbReference>
<evidence type="ECO:0000313" key="3">
    <source>
        <dbReference type="RefSeq" id="XP_017768616.1"/>
    </source>
</evidence>
<dbReference type="SUPFAM" id="SSF56219">
    <property type="entry name" value="DNase I-like"/>
    <property type="match status" value="1"/>
</dbReference>
<dbReference type="InterPro" id="IPR053321">
    <property type="entry name" value="IPP-5-Phosphatase_Type_IV"/>
</dbReference>
<evidence type="ECO:0000313" key="2">
    <source>
        <dbReference type="Proteomes" id="UP000695000"/>
    </source>
</evidence>
<dbReference type="GeneID" id="108556845"/>
<dbReference type="InterPro" id="IPR000300">
    <property type="entry name" value="IPPc"/>
</dbReference>
<sequence>MTMESNQTTGSPSSKLTQKKSIKKFLLPSKAPNKVGIVITRTQSTRKHYEKLDIEENLPKSPIIVSRRPLSLDMANINSDSDNGALSLAGKPFLSPDLEEHRLQVNGEFNQLRRCSSVEDTSLRSDLDESKLSERCMSHDTVLKEGVTVNRSSSSANSLAKKALMAAQVLHLIPTNKARQRNFLQGRIGTNALLGSKELEKTLPRREIHIFVGTWNMNGQNPPKELNDFVLPISMEHVPDVLVFGTQESCSERYEWESSLQETIGPSHVLFHSVSLGTLHIAVFLRRDLIWYSSVPEESCISVRPGSAFKTKGAVASAFMIFGTSFLFVNTHLTAHQEKVKERVSDVKKIVFSMDLPKNIPCKNKSKDVTQNFDYVFWNGDLNFRLATPRAKVLEWLSHTSFPLPPHLPHGYLHHDQLCSVLTDGAAFRGFMEANITFPPTYKYDPGTQNFDTSSKQRAPAYTDRILFKHRQTRRLSSQPDTPPLSCLEYDSVPSITTSDHKPVWGVFRAHVRPGIDTMPLNAGLFNRDIYLEGIKRRAMAHHAKDDNMVCVLQ</sequence>
<dbReference type="RefSeq" id="XP_017768616.1">
    <property type="nucleotide sequence ID" value="XM_017913127.1"/>
</dbReference>
<dbReference type="PANTHER" id="PTHR47039:SF1">
    <property type="entry name" value="INOSITOL POLYPHOSPHATE 5-PHOSPHATASE E"/>
    <property type="match status" value="1"/>
</dbReference>
<dbReference type="SMART" id="SM00128">
    <property type="entry name" value="IPPc"/>
    <property type="match status" value="1"/>
</dbReference>
<feature type="domain" description="Inositol polyphosphate-related phosphatase" evidence="1">
    <location>
        <begin position="206"/>
        <end position="516"/>
    </location>
</feature>
<organism evidence="2 3">
    <name type="scientific">Nicrophorus vespilloides</name>
    <name type="common">Boreal carrion beetle</name>
    <dbReference type="NCBI Taxonomy" id="110193"/>
    <lineage>
        <taxon>Eukaryota</taxon>
        <taxon>Metazoa</taxon>
        <taxon>Ecdysozoa</taxon>
        <taxon>Arthropoda</taxon>
        <taxon>Hexapoda</taxon>
        <taxon>Insecta</taxon>
        <taxon>Pterygota</taxon>
        <taxon>Neoptera</taxon>
        <taxon>Endopterygota</taxon>
        <taxon>Coleoptera</taxon>
        <taxon>Polyphaga</taxon>
        <taxon>Staphyliniformia</taxon>
        <taxon>Silphidae</taxon>
        <taxon>Nicrophorinae</taxon>
        <taxon>Nicrophorus</taxon>
    </lineage>
</organism>
<accession>A0ABM1M216</accession>